<comment type="similarity">
    <text evidence="1 7">Belongs to the peptidase M3 family.</text>
</comment>
<dbReference type="InterPro" id="IPR045090">
    <property type="entry name" value="Pept_M3A_M3B"/>
</dbReference>
<dbReference type="InterPro" id="IPR024077">
    <property type="entry name" value="Neurolysin/TOP_dom2"/>
</dbReference>
<dbReference type="PROSITE" id="PS51257">
    <property type="entry name" value="PROKAR_LIPOPROTEIN"/>
    <property type="match status" value="1"/>
</dbReference>
<dbReference type="Pfam" id="PF01432">
    <property type="entry name" value="Peptidase_M3"/>
    <property type="match status" value="1"/>
</dbReference>
<evidence type="ECO:0000313" key="9">
    <source>
        <dbReference type="EMBL" id="HIW10416.1"/>
    </source>
</evidence>
<keyword evidence="6 7" id="KW-0482">Metalloprotease</keyword>
<evidence type="ECO:0000256" key="5">
    <source>
        <dbReference type="ARBA" id="ARBA00022833"/>
    </source>
</evidence>
<comment type="cofactor">
    <cofactor evidence="7">
        <name>Zn(2+)</name>
        <dbReference type="ChEBI" id="CHEBI:29105"/>
    </cofactor>
    <text evidence="7">Binds 1 zinc ion.</text>
</comment>
<gene>
    <name evidence="9" type="ORF">H9888_02840</name>
</gene>
<organism evidence="9 10">
    <name type="scientific">Candidatus Rikenella faecigallinarum</name>
    <dbReference type="NCBI Taxonomy" id="2838745"/>
    <lineage>
        <taxon>Bacteria</taxon>
        <taxon>Pseudomonadati</taxon>
        <taxon>Bacteroidota</taxon>
        <taxon>Bacteroidia</taxon>
        <taxon>Bacteroidales</taxon>
        <taxon>Rikenellaceae</taxon>
        <taxon>Rikenella</taxon>
    </lineage>
</organism>
<name>A0A9D1QCU7_9BACT</name>
<evidence type="ECO:0000256" key="1">
    <source>
        <dbReference type="ARBA" id="ARBA00006040"/>
    </source>
</evidence>
<evidence type="ECO:0000256" key="6">
    <source>
        <dbReference type="ARBA" id="ARBA00023049"/>
    </source>
</evidence>
<dbReference type="InterPro" id="IPR001567">
    <property type="entry name" value="Pept_M3A_M3B_dom"/>
</dbReference>
<keyword evidence="3 7" id="KW-0479">Metal-binding</keyword>
<dbReference type="PANTHER" id="PTHR43660:SF1">
    <property type="entry name" value="DIPEPTIDYL CARBOXYPEPTIDASE"/>
    <property type="match status" value="1"/>
</dbReference>
<dbReference type="GO" id="GO:0004180">
    <property type="term" value="F:carboxypeptidase activity"/>
    <property type="evidence" value="ECO:0007669"/>
    <property type="project" value="TreeGrafter"/>
</dbReference>
<protein>
    <submittedName>
        <fullName evidence="9">M3 family metallopeptidase</fullName>
    </submittedName>
</protein>
<dbReference type="Gene3D" id="3.40.390.10">
    <property type="entry name" value="Collagenase (Catalytic Domain)"/>
    <property type="match status" value="1"/>
</dbReference>
<dbReference type="InterPro" id="IPR034005">
    <property type="entry name" value="M3A_DCP"/>
</dbReference>
<dbReference type="Gene3D" id="1.10.1370.10">
    <property type="entry name" value="Neurolysin, domain 3"/>
    <property type="match status" value="1"/>
</dbReference>
<dbReference type="InterPro" id="IPR024079">
    <property type="entry name" value="MetalloPept_cat_dom_sf"/>
</dbReference>
<evidence type="ECO:0000256" key="7">
    <source>
        <dbReference type="RuleBase" id="RU003435"/>
    </source>
</evidence>
<dbReference type="GO" id="GO:0046872">
    <property type="term" value="F:metal ion binding"/>
    <property type="evidence" value="ECO:0007669"/>
    <property type="project" value="UniProtKB-UniRule"/>
</dbReference>
<feature type="domain" description="Peptidase M3A/M3B catalytic" evidence="8">
    <location>
        <begin position="251"/>
        <end position="699"/>
    </location>
</feature>
<evidence type="ECO:0000256" key="4">
    <source>
        <dbReference type="ARBA" id="ARBA00022801"/>
    </source>
</evidence>
<proteinExistence type="inferred from homology"/>
<evidence type="ECO:0000256" key="2">
    <source>
        <dbReference type="ARBA" id="ARBA00022670"/>
    </source>
</evidence>
<keyword evidence="4 7" id="KW-0378">Hydrolase</keyword>
<dbReference type="CDD" id="cd06456">
    <property type="entry name" value="M3A_DCP"/>
    <property type="match status" value="1"/>
</dbReference>
<keyword evidence="2 7" id="KW-0645">Protease</keyword>
<dbReference type="SUPFAM" id="SSF55486">
    <property type="entry name" value="Metalloproteases ('zincins'), catalytic domain"/>
    <property type="match status" value="1"/>
</dbReference>
<evidence type="ECO:0000256" key="3">
    <source>
        <dbReference type="ARBA" id="ARBA00022723"/>
    </source>
</evidence>
<reference evidence="9" key="1">
    <citation type="journal article" date="2021" name="PeerJ">
        <title>Extensive microbial diversity within the chicken gut microbiome revealed by metagenomics and culture.</title>
        <authorList>
            <person name="Gilroy R."/>
            <person name="Ravi A."/>
            <person name="Getino M."/>
            <person name="Pursley I."/>
            <person name="Horton D.L."/>
            <person name="Alikhan N.F."/>
            <person name="Baker D."/>
            <person name="Gharbi K."/>
            <person name="Hall N."/>
            <person name="Watson M."/>
            <person name="Adriaenssens E.M."/>
            <person name="Foster-Nyarko E."/>
            <person name="Jarju S."/>
            <person name="Secka A."/>
            <person name="Antonio M."/>
            <person name="Oren A."/>
            <person name="Chaudhuri R.R."/>
            <person name="La Ragione R."/>
            <person name="Hildebrand F."/>
            <person name="Pallen M.J."/>
        </authorList>
    </citation>
    <scope>NUCLEOTIDE SEQUENCE</scope>
    <source>
        <strain evidence="9">ChiBcec15-1070</strain>
    </source>
</reference>
<reference evidence="9" key="2">
    <citation type="submission" date="2021-04" db="EMBL/GenBank/DDBJ databases">
        <authorList>
            <person name="Gilroy R."/>
        </authorList>
    </citation>
    <scope>NUCLEOTIDE SEQUENCE</scope>
    <source>
        <strain evidence="9">ChiBcec15-1070</strain>
    </source>
</reference>
<dbReference type="FunFam" id="3.40.390.10:FF:000009">
    <property type="entry name" value="Oligopeptidase A"/>
    <property type="match status" value="1"/>
</dbReference>
<dbReference type="EMBL" id="DXHL01000016">
    <property type="protein sequence ID" value="HIW10416.1"/>
    <property type="molecule type" value="Genomic_DNA"/>
</dbReference>
<keyword evidence="5 7" id="KW-0862">Zinc</keyword>
<dbReference type="GO" id="GO:0004222">
    <property type="term" value="F:metalloendopeptidase activity"/>
    <property type="evidence" value="ECO:0007669"/>
    <property type="project" value="InterPro"/>
</dbReference>
<dbReference type="GO" id="GO:0006508">
    <property type="term" value="P:proteolysis"/>
    <property type="evidence" value="ECO:0007669"/>
    <property type="project" value="UniProtKB-KW"/>
</dbReference>
<evidence type="ECO:0000259" key="8">
    <source>
        <dbReference type="Pfam" id="PF01432"/>
    </source>
</evidence>
<dbReference type="AlphaFoldDB" id="A0A9D1QCU7"/>
<sequence>MNRLTLSAVCVAALATACTSGTKDSPNPFFSAWDTPFGVPPFEKILPEHYLPAFQEGMAREKAEIEAIVTNPDAPTFENTILAYDNSGEMLTRVSSVFGCVTGTDMTPELEAIQSEVSPLLTRHNSDISLDPRLFARVKAVYEGRDTLCADSLQRRLTEKMYRNFVRSGAELSAEDQAKLRSVDEQLSLLSIRFGRNLRGDNGDFVLLIDNQDDLAGLPQSSVDAAAQEAARRGHEGQWAFTLDKPSLIPFLQYAENRDLRQQLYEGYLTRCNHGDERDNKAIIDSIANLRLQRANLLGYPTHAAYVLERQMAKSPEAVYALLTELWTPALERARGELTEMQAIKLAETGDSSFASWDWWFYAEKLRKAKYDLNEEELRPYFSLDSVRKGVFGLANKLYGITFRELTDIPKYNPENRVFEVIDSDDTTSLGVLYLDFHPRAGKRVGAWCTTFRSQSFDSTGARVAPIVSIVCNFTAPTGNTPALLTLDETATFFHEFGHGLHQLFSMVPYRGLKGVERDFVELPSQVMENWALEPEMLSFYAHHYQTGAPLPTETVEKIRNSALFNQGFESVEYLAASLLDMDYHTLAQAQQIDVEDFEQQAMAVVGLMPQIEPRYKSTYFQHIFSGGYSSGYYSYIWSEVLDADAFHAFVESGNLFDPQTSSRFRTLLSRGGTADGDILYREFRGSDPSKDALLERRGLK</sequence>
<dbReference type="Proteomes" id="UP000823926">
    <property type="component" value="Unassembled WGS sequence"/>
</dbReference>
<dbReference type="GO" id="GO:0005829">
    <property type="term" value="C:cytosol"/>
    <property type="evidence" value="ECO:0007669"/>
    <property type="project" value="TreeGrafter"/>
</dbReference>
<evidence type="ECO:0000313" key="10">
    <source>
        <dbReference type="Proteomes" id="UP000823926"/>
    </source>
</evidence>
<dbReference type="PANTHER" id="PTHR43660">
    <property type="entry name" value="DIPEPTIDYL CARBOXYPEPTIDASE"/>
    <property type="match status" value="1"/>
</dbReference>
<accession>A0A9D1QCU7</accession>
<comment type="caution">
    <text evidence="9">The sequence shown here is derived from an EMBL/GenBank/DDBJ whole genome shotgun (WGS) entry which is preliminary data.</text>
</comment>